<keyword evidence="4" id="KW-1185">Reference proteome</keyword>
<evidence type="ECO:0000313" key="3">
    <source>
        <dbReference type="EnsemblFungi" id="MAPG_02557T0"/>
    </source>
</evidence>
<proteinExistence type="predicted"/>
<dbReference type="AlphaFoldDB" id="A0A0C4DRP2"/>
<reference evidence="4" key="1">
    <citation type="submission" date="2010-05" db="EMBL/GenBank/DDBJ databases">
        <title>The genome sequence of Magnaporthe poae strain ATCC 64411.</title>
        <authorList>
            <person name="Ma L.-J."/>
            <person name="Dead R."/>
            <person name="Young S."/>
            <person name="Zeng Q."/>
            <person name="Koehrsen M."/>
            <person name="Alvarado L."/>
            <person name="Berlin A."/>
            <person name="Chapman S.B."/>
            <person name="Chen Z."/>
            <person name="Freedman E."/>
            <person name="Gellesch M."/>
            <person name="Goldberg J."/>
            <person name="Griggs A."/>
            <person name="Gujja S."/>
            <person name="Heilman E.R."/>
            <person name="Heiman D."/>
            <person name="Hepburn T."/>
            <person name="Howarth C."/>
            <person name="Jen D."/>
            <person name="Larson L."/>
            <person name="Mehta T."/>
            <person name="Neiman D."/>
            <person name="Pearson M."/>
            <person name="Roberts A."/>
            <person name="Saif S."/>
            <person name="Shea T."/>
            <person name="Shenoy N."/>
            <person name="Sisk P."/>
            <person name="Stolte C."/>
            <person name="Sykes S."/>
            <person name="Walk T."/>
            <person name="White J."/>
            <person name="Yandava C."/>
            <person name="Haas B."/>
            <person name="Nusbaum C."/>
            <person name="Birren B."/>
        </authorList>
    </citation>
    <scope>NUCLEOTIDE SEQUENCE [LARGE SCALE GENOMIC DNA]</scope>
    <source>
        <strain evidence="4">ATCC 64411 / 73-15</strain>
    </source>
</reference>
<reference evidence="2" key="3">
    <citation type="submission" date="2011-03" db="EMBL/GenBank/DDBJ databases">
        <title>Annotation of Magnaporthe poae ATCC 64411.</title>
        <authorList>
            <person name="Ma L.-J."/>
            <person name="Dead R."/>
            <person name="Young S.K."/>
            <person name="Zeng Q."/>
            <person name="Gargeya S."/>
            <person name="Fitzgerald M."/>
            <person name="Haas B."/>
            <person name="Abouelleil A."/>
            <person name="Alvarado L."/>
            <person name="Arachchi H.M."/>
            <person name="Berlin A."/>
            <person name="Brown A."/>
            <person name="Chapman S.B."/>
            <person name="Chen Z."/>
            <person name="Dunbar C."/>
            <person name="Freedman E."/>
            <person name="Gearin G."/>
            <person name="Gellesch M."/>
            <person name="Goldberg J."/>
            <person name="Griggs A."/>
            <person name="Gujja S."/>
            <person name="Heiman D."/>
            <person name="Howarth C."/>
            <person name="Larson L."/>
            <person name="Lui A."/>
            <person name="MacDonald P.J.P."/>
            <person name="Mehta T."/>
            <person name="Montmayeur A."/>
            <person name="Murphy C."/>
            <person name="Neiman D."/>
            <person name="Pearson M."/>
            <person name="Priest M."/>
            <person name="Roberts A."/>
            <person name="Saif S."/>
            <person name="Shea T."/>
            <person name="Shenoy N."/>
            <person name="Sisk P."/>
            <person name="Stolte C."/>
            <person name="Sykes S."/>
            <person name="Yandava C."/>
            <person name="Wortman J."/>
            <person name="Nusbaum C."/>
            <person name="Birren B."/>
        </authorList>
    </citation>
    <scope>NUCLEOTIDE SEQUENCE</scope>
    <source>
        <strain evidence="2">ATCC 64411</strain>
    </source>
</reference>
<feature type="region of interest" description="Disordered" evidence="1">
    <location>
        <begin position="132"/>
        <end position="153"/>
    </location>
</feature>
<protein>
    <submittedName>
        <fullName evidence="2 3">Uncharacterized protein</fullName>
    </submittedName>
</protein>
<name>A0A0C4DRP2_MAGP6</name>
<reference evidence="3" key="4">
    <citation type="journal article" date="2015" name="G3 (Bethesda)">
        <title>Genome sequences of three phytopathogenic species of the Magnaporthaceae family of fungi.</title>
        <authorList>
            <person name="Okagaki L.H."/>
            <person name="Nunes C.C."/>
            <person name="Sailsbery J."/>
            <person name="Clay B."/>
            <person name="Brown D."/>
            <person name="John T."/>
            <person name="Oh Y."/>
            <person name="Young N."/>
            <person name="Fitzgerald M."/>
            <person name="Haas B.J."/>
            <person name="Zeng Q."/>
            <person name="Young S."/>
            <person name="Adiconis X."/>
            <person name="Fan L."/>
            <person name="Levin J.Z."/>
            <person name="Mitchell T.K."/>
            <person name="Okubara P.A."/>
            <person name="Farman M.L."/>
            <person name="Kohn L.M."/>
            <person name="Birren B."/>
            <person name="Ma L.-J."/>
            <person name="Dean R.A."/>
        </authorList>
    </citation>
    <scope>NUCLEOTIDE SEQUENCE</scope>
    <source>
        <strain evidence="3">ATCC 64411 / 73-15</strain>
    </source>
</reference>
<dbReference type="EMBL" id="ADBL01000634">
    <property type="status" value="NOT_ANNOTATED_CDS"/>
    <property type="molecule type" value="Genomic_DNA"/>
</dbReference>
<accession>A0A0C4DRP2</accession>
<reference evidence="3" key="5">
    <citation type="submission" date="2015-06" db="UniProtKB">
        <authorList>
            <consortium name="EnsemblFungi"/>
        </authorList>
    </citation>
    <scope>IDENTIFICATION</scope>
    <source>
        <strain evidence="3">ATCC 64411</strain>
    </source>
</reference>
<dbReference type="EMBL" id="GL876967">
    <property type="protein sequence ID" value="KLU83497.1"/>
    <property type="molecule type" value="Genomic_DNA"/>
</dbReference>
<sequence>MDSISTYTGKTCRYVTGILFIGPPHASQNQELSQPKAMWPKGIMTLGKSPKFGDSRGLPSEARGPRCQEGACRYAYPQVSVVLELQRPSREVPELGEPQCSAVRPPRRFHSFEKPYVALALPDLRTALQAPSISGVPHGKETIPAGGDGQSLE</sequence>
<evidence type="ECO:0000256" key="1">
    <source>
        <dbReference type="SAM" id="MobiDB-lite"/>
    </source>
</evidence>
<dbReference type="EnsemblFungi" id="MAPG_02557T0">
    <property type="protein sequence ID" value="MAPG_02557T0"/>
    <property type="gene ID" value="MAPG_02557"/>
</dbReference>
<dbReference type="Proteomes" id="UP000011715">
    <property type="component" value="Unassembled WGS sequence"/>
</dbReference>
<evidence type="ECO:0000313" key="2">
    <source>
        <dbReference type="EMBL" id="KLU83497.1"/>
    </source>
</evidence>
<dbReference type="VEuPathDB" id="FungiDB:MAPG_02557"/>
<reference evidence="2" key="2">
    <citation type="submission" date="2010-05" db="EMBL/GenBank/DDBJ databases">
        <title>The Genome Sequence of Magnaporthe poae strain ATCC 64411.</title>
        <authorList>
            <consortium name="The Broad Institute Genome Sequencing Platform"/>
            <consortium name="Broad Institute Genome Sequencing Center for Infectious Disease"/>
            <person name="Ma L.-J."/>
            <person name="Dead R."/>
            <person name="Young S."/>
            <person name="Zeng Q."/>
            <person name="Koehrsen M."/>
            <person name="Alvarado L."/>
            <person name="Berlin A."/>
            <person name="Chapman S.B."/>
            <person name="Chen Z."/>
            <person name="Freedman E."/>
            <person name="Gellesch M."/>
            <person name="Goldberg J."/>
            <person name="Griggs A."/>
            <person name="Gujja S."/>
            <person name="Heilman E.R."/>
            <person name="Heiman D."/>
            <person name="Hepburn T."/>
            <person name="Howarth C."/>
            <person name="Jen D."/>
            <person name="Larson L."/>
            <person name="Mehta T."/>
            <person name="Neiman D."/>
            <person name="Pearson M."/>
            <person name="Roberts A."/>
            <person name="Saif S."/>
            <person name="Shea T."/>
            <person name="Shenoy N."/>
            <person name="Sisk P."/>
            <person name="Stolte C."/>
            <person name="Sykes S."/>
            <person name="Walk T."/>
            <person name="White J."/>
            <person name="Yandava C."/>
            <person name="Haas B."/>
            <person name="Nusbaum C."/>
            <person name="Birren B."/>
        </authorList>
    </citation>
    <scope>NUCLEOTIDE SEQUENCE</scope>
    <source>
        <strain evidence="2">ATCC 64411</strain>
    </source>
</reference>
<organism evidence="3 4">
    <name type="scientific">Magnaporthiopsis poae (strain ATCC 64411 / 73-15)</name>
    <name type="common">Kentucky bluegrass fungus</name>
    <name type="synonym">Magnaporthe poae</name>
    <dbReference type="NCBI Taxonomy" id="644358"/>
    <lineage>
        <taxon>Eukaryota</taxon>
        <taxon>Fungi</taxon>
        <taxon>Dikarya</taxon>
        <taxon>Ascomycota</taxon>
        <taxon>Pezizomycotina</taxon>
        <taxon>Sordariomycetes</taxon>
        <taxon>Sordariomycetidae</taxon>
        <taxon>Magnaporthales</taxon>
        <taxon>Magnaporthaceae</taxon>
        <taxon>Magnaporthiopsis</taxon>
    </lineage>
</organism>
<evidence type="ECO:0000313" key="4">
    <source>
        <dbReference type="Proteomes" id="UP000011715"/>
    </source>
</evidence>
<gene>
    <name evidence="2" type="ORF">MAPG_02557</name>
</gene>